<protein>
    <submittedName>
        <fullName evidence="2">Phage baseplate assembly protein V</fullName>
    </submittedName>
</protein>
<accession>A0ABS7FJU4</accession>
<proteinExistence type="predicted"/>
<evidence type="ECO:0000313" key="3">
    <source>
        <dbReference type="Proteomes" id="UP000711178"/>
    </source>
</evidence>
<keyword evidence="3" id="KW-1185">Reference proteome</keyword>
<dbReference type="Gene3D" id="2.40.50.230">
    <property type="entry name" value="Gp5 N-terminal domain"/>
    <property type="match status" value="1"/>
</dbReference>
<evidence type="ECO:0000256" key="1">
    <source>
        <dbReference type="SAM" id="MobiDB-lite"/>
    </source>
</evidence>
<reference evidence="2 3" key="1">
    <citation type="submission" date="2021-05" db="EMBL/GenBank/DDBJ databases">
        <title>Draft Whole Genome Sequencing Of Biosensor Chromobacterium violaceum Strain CV026 Reveals A Regulatory RNA In Chromobacterium violaceum Phenotype Regulatory Network.</title>
        <authorList>
            <person name="Hong K.W."/>
            <person name="Chan K.G."/>
            <person name="Chang C.-Y."/>
        </authorList>
    </citation>
    <scope>NUCLEOTIDE SEQUENCE [LARGE SCALE GENOMIC DNA]</scope>
    <source>
        <strain evidence="2 3">ATCC 31532</strain>
    </source>
</reference>
<dbReference type="InterPro" id="IPR037026">
    <property type="entry name" value="Vgr_OB-fold_dom_sf"/>
</dbReference>
<gene>
    <name evidence="2" type="ORF">KIF53_22250</name>
</gene>
<feature type="region of interest" description="Disordered" evidence="1">
    <location>
        <begin position="185"/>
        <end position="205"/>
    </location>
</feature>
<organism evidence="2 3">
    <name type="scientific">Chromobacterium subtsugae</name>
    <dbReference type="NCBI Taxonomy" id="251747"/>
    <lineage>
        <taxon>Bacteria</taxon>
        <taxon>Pseudomonadati</taxon>
        <taxon>Pseudomonadota</taxon>
        <taxon>Betaproteobacteria</taxon>
        <taxon>Neisseriales</taxon>
        <taxon>Chromobacteriaceae</taxon>
        <taxon>Chromobacterium</taxon>
    </lineage>
</organism>
<dbReference type="Gene3D" id="6.20.150.10">
    <property type="match status" value="1"/>
</dbReference>
<dbReference type="EMBL" id="JAHDTB010000047">
    <property type="protein sequence ID" value="MBW8290363.1"/>
    <property type="molecule type" value="Genomic_DNA"/>
</dbReference>
<dbReference type="NCBIfam" id="TIGR01644">
    <property type="entry name" value="phage_P2_V"/>
    <property type="match status" value="1"/>
</dbReference>
<comment type="caution">
    <text evidence="2">The sequence shown here is derived from an EMBL/GenBank/DDBJ whole genome shotgun (WGS) entry which is preliminary data.</text>
</comment>
<name>A0ABS7FJU4_9NEIS</name>
<dbReference type="Proteomes" id="UP000711178">
    <property type="component" value="Unassembled WGS sequence"/>
</dbReference>
<evidence type="ECO:0000313" key="2">
    <source>
        <dbReference type="EMBL" id="MBW8290363.1"/>
    </source>
</evidence>
<dbReference type="RefSeq" id="WP_052258262.1">
    <property type="nucleotide sequence ID" value="NZ_CP142381.1"/>
</dbReference>
<dbReference type="GeneID" id="89685585"/>
<dbReference type="InterPro" id="IPR013046">
    <property type="entry name" value="GpV/Gp45"/>
</dbReference>
<sequence>MAAATGGASYKTGIVFAARPGFARVSFPDLDGLVSGWLPLTMRKTLRDKECLTLDVGEQVACLMDETFDDGCIVGAIYSDVDRPPIASPDKLHLSFRDGGSLEYDRASGTLAIVASGPVRLVAGGLVTIAAAETLMTGNVTVQGRLTYQGGLLGSGGGTAAQILGGIEASGDIVSGGVSLRSHAHMEQGDGAPTSPPTSPSRGAD</sequence>